<evidence type="ECO:0008006" key="5">
    <source>
        <dbReference type="Google" id="ProtNLM"/>
    </source>
</evidence>
<feature type="transmembrane region" description="Helical" evidence="2">
    <location>
        <begin position="132"/>
        <end position="153"/>
    </location>
</feature>
<evidence type="ECO:0000256" key="2">
    <source>
        <dbReference type="SAM" id="Phobius"/>
    </source>
</evidence>
<dbReference type="OrthoDB" id="2626017at2759"/>
<evidence type="ECO:0000313" key="3">
    <source>
        <dbReference type="EMBL" id="OJA19986.1"/>
    </source>
</evidence>
<dbReference type="EMBL" id="LVVM01000765">
    <property type="protein sequence ID" value="OJA19986.1"/>
    <property type="molecule type" value="Genomic_DNA"/>
</dbReference>
<evidence type="ECO:0000313" key="4">
    <source>
        <dbReference type="Proteomes" id="UP000183567"/>
    </source>
</evidence>
<keyword evidence="2" id="KW-0472">Membrane</keyword>
<keyword evidence="2" id="KW-0812">Transmembrane</keyword>
<accession>A0A1J8RDZ9</accession>
<feature type="compositionally biased region" description="Low complexity" evidence="1">
    <location>
        <begin position="281"/>
        <end position="296"/>
    </location>
</feature>
<dbReference type="AlphaFoldDB" id="A0A1J8RDZ9"/>
<sequence length="385" mass="42161">MSSNSTSPTIELPPSLNLPSHLSAQKYFFVCTLTVLAWDALVLTPRSYKLGRLPKWPALKFMYYFMQFWVLADFIVTGVMFFSTTVTQENDCVRFWPYEPICTAILLAVASAVHVIRISAIHDHVQNVRGTMWGLYAVQIIVTAICCGFYRSVHLEDGQGCIAGPLNNASWVGIYWLAPTLLYATSFVFATLRSLKTLEAKPVSYWRLMLRDGLNLYGAILLVNLINVLFYFIMTPTGPADPIKTIVTSMAAVLTTTMSMRIILSVRGDLTNGGTFSVSSHAASSSGAHTHTLSSGNRQRGANHTFTLGDMRDATVAVAGRKEGAAWDGDKSSVTGAEVREESKVVLPIAGEDIDGGIPRARTGLGVQITVDQQVEYDDGFPTRK</sequence>
<feature type="transmembrane region" description="Helical" evidence="2">
    <location>
        <begin position="63"/>
        <end position="83"/>
    </location>
</feature>
<gene>
    <name evidence="3" type="ORF">AZE42_05621</name>
</gene>
<name>A0A1J8RDZ9_9AGAM</name>
<feature type="transmembrane region" description="Helical" evidence="2">
    <location>
        <begin position="246"/>
        <end position="264"/>
    </location>
</feature>
<keyword evidence="4" id="KW-1185">Reference proteome</keyword>
<comment type="caution">
    <text evidence="3">The sequence shown here is derived from an EMBL/GenBank/DDBJ whole genome shotgun (WGS) entry which is preliminary data.</text>
</comment>
<proteinExistence type="predicted"/>
<feature type="transmembrane region" description="Helical" evidence="2">
    <location>
        <begin position="24"/>
        <end position="43"/>
    </location>
</feature>
<feature type="transmembrane region" description="Helical" evidence="2">
    <location>
        <begin position="173"/>
        <end position="192"/>
    </location>
</feature>
<feature type="transmembrane region" description="Helical" evidence="2">
    <location>
        <begin position="213"/>
        <end position="234"/>
    </location>
</feature>
<dbReference type="Proteomes" id="UP000183567">
    <property type="component" value="Unassembled WGS sequence"/>
</dbReference>
<organism evidence="3 4">
    <name type="scientific">Rhizopogon vesiculosus</name>
    <dbReference type="NCBI Taxonomy" id="180088"/>
    <lineage>
        <taxon>Eukaryota</taxon>
        <taxon>Fungi</taxon>
        <taxon>Dikarya</taxon>
        <taxon>Basidiomycota</taxon>
        <taxon>Agaricomycotina</taxon>
        <taxon>Agaricomycetes</taxon>
        <taxon>Agaricomycetidae</taxon>
        <taxon>Boletales</taxon>
        <taxon>Suillineae</taxon>
        <taxon>Rhizopogonaceae</taxon>
        <taxon>Rhizopogon</taxon>
    </lineage>
</organism>
<keyword evidence="2" id="KW-1133">Transmembrane helix</keyword>
<evidence type="ECO:0000256" key="1">
    <source>
        <dbReference type="SAM" id="MobiDB-lite"/>
    </source>
</evidence>
<feature type="transmembrane region" description="Helical" evidence="2">
    <location>
        <begin position="95"/>
        <end position="120"/>
    </location>
</feature>
<reference evidence="3 4" key="1">
    <citation type="submission" date="2016-03" db="EMBL/GenBank/DDBJ databases">
        <title>Comparative genomics of the ectomycorrhizal sister species Rhizopogon vinicolor and Rhizopogon vesiculosus (Basidiomycota: Boletales) reveals a divergence of the mating type B locus.</title>
        <authorList>
            <person name="Mujic A.B."/>
            <person name="Kuo A."/>
            <person name="Tritt A."/>
            <person name="Lipzen A."/>
            <person name="Chen C."/>
            <person name="Johnson J."/>
            <person name="Sharma A."/>
            <person name="Barry K."/>
            <person name="Grigoriev I.V."/>
            <person name="Spatafora J.W."/>
        </authorList>
    </citation>
    <scope>NUCLEOTIDE SEQUENCE [LARGE SCALE GENOMIC DNA]</scope>
    <source>
        <strain evidence="3 4">AM-OR11-056</strain>
    </source>
</reference>
<feature type="region of interest" description="Disordered" evidence="1">
    <location>
        <begin position="281"/>
        <end position="304"/>
    </location>
</feature>
<protein>
    <recommendedName>
        <fullName evidence="5">G-protein coupled receptors family 1 profile domain-containing protein</fullName>
    </recommendedName>
</protein>